<dbReference type="Gramene" id="PGSC0003DMT400092108">
    <property type="protein sequence ID" value="PGSC0003DMT400092108"/>
    <property type="gene ID" value="PGSC0003DMG400041679"/>
</dbReference>
<dbReference type="SUPFAM" id="SSF52047">
    <property type="entry name" value="RNI-like"/>
    <property type="match status" value="1"/>
</dbReference>
<dbReference type="HOGENOM" id="CLU_010721_0_1_1"/>
<name>M1DP40_SOLTU</name>
<feature type="domain" description="F-box" evidence="1">
    <location>
        <begin position="11"/>
        <end position="64"/>
    </location>
</feature>
<dbReference type="EnsemblPlants" id="PGSC0003DMT400092108">
    <property type="protein sequence ID" value="PGSC0003DMT400092108"/>
    <property type="gene ID" value="PGSC0003DMG400041679"/>
</dbReference>
<sequence>MNKNGGESSGGDRISSLPRDLLQKILGCLPLHDAVRTSVLSTKWRYKWVVRSELVFDYNIYKEILLKTSIYKVLLMHQGEVRKFSLLVPSSNLFSDIDTWILFLSSKNVQELSLAFLTCCRLPSHLFKFQDLKHLELNSCEFNPPPNFKGFRSLVTLNFQFVTFEPMSFQVLLSSSPLLEHVSMVCCSEFDSFIIEAPNLKIFKFSSTANSLCFRRIPLLEEIVLGMPFNMSESFTVPEPQLTLHNIKILNFKNLIFSEVEWVAYVLDLINRCPNIERLLITSYAYTSCACECTHPLRSQEMTMTHSAMKRLKSVDMTLMWVNKTEMEFLNHVLAYATALEKIYIATSAEIRHRGMKMMEEMKRFPRASPNVEFIYHS</sequence>
<accession>M1DP40</accession>
<evidence type="ECO:0000313" key="2">
    <source>
        <dbReference type="EnsemblPlants" id="PGSC0003DMT400092108"/>
    </source>
</evidence>
<dbReference type="PANTHER" id="PTHR31639:SF312">
    <property type="entry name" value="CYCLIN-LIKE F-BOX"/>
    <property type="match status" value="1"/>
</dbReference>
<dbReference type="SUPFAM" id="SSF81383">
    <property type="entry name" value="F-box domain"/>
    <property type="match status" value="1"/>
</dbReference>
<proteinExistence type="predicted"/>
<dbReference type="AlphaFoldDB" id="M1DP40"/>
<dbReference type="InterPro" id="IPR036047">
    <property type="entry name" value="F-box-like_dom_sf"/>
</dbReference>
<dbReference type="PaxDb" id="4113-PGSC0003DMT400092108"/>
<organism evidence="2 3">
    <name type="scientific">Solanum tuberosum</name>
    <name type="common">Potato</name>
    <dbReference type="NCBI Taxonomy" id="4113"/>
    <lineage>
        <taxon>Eukaryota</taxon>
        <taxon>Viridiplantae</taxon>
        <taxon>Streptophyta</taxon>
        <taxon>Embryophyta</taxon>
        <taxon>Tracheophyta</taxon>
        <taxon>Spermatophyta</taxon>
        <taxon>Magnoliopsida</taxon>
        <taxon>eudicotyledons</taxon>
        <taxon>Gunneridae</taxon>
        <taxon>Pentapetalae</taxon>
        <taxon>asterids</taxon>
        <taxon>lamiids</taxon>
        <taxon>Solanales</taxon>
        <taxon>Solanaceae</taxon>
        <taxon>Solanoideae</taxon>
        <taxon>Solaneae</taxon>
        <taxon>Solanum</taxon>
    </lineage>
</organism>
<dbReference type="InterPro" id="IPR006566">
    <property type="entry name" value="FBD"/>
</dbReference>
<dbReference type="Gene3D" id="3.80.10.10">
    <property type="entry name" value="Ribonuclease Inhibitor"/>
    <property type="match status" value="1"/>
</dbReference>
<dbReference type="eggNOG" id="ENOG502R564">
    <property type="taxonomic scope" value="Eukaryota"/>
</dbReference>
<dbReference type="InterPro" id="IPR055411">
    <property type="entry name" value="LRR_FXL15/At3g58940/PEG3-like"/>
</dbReference>
<dbReference type="SMART" id="SM00579">
    <property type="entry name" value="FBD"/>
    <property type="match status" value="1"/>
</dbReference>
<dbReference type="PROSITE" id="PS50181">
    <property type="entry name" value="FBOX"/>
    <property type="match status" value="1"/>
</dbReference>
<dbReference type="OMA" id="CACECTH"/>
<evidence type="ECO:0000259" key="1">
    <source>
        <dbReference type="PROSITE" id="PS50181"/>
    </source>
</evidence>
<dbReference type="CDD" id="cd22160">
    <property type="entry name" value="F-box_AtFBL13-like"/>
    <property type="match status" value="1"/>
</dbReference>
<keyword evidence="3" id="KW-1185">Reference proteome</keyword>
<dbReference type="InterPro" id="IPR032675">
    <property type="entry name" value="LRR_dom_sf"/>
</dbReference>
<dbReference type="InterPro" id="IPR001810">
    <property type="entry name" value="F-box_dom"/>
</dbReference>
<dbReference type="Pfam" id="PF24758">
    <property type="entry name" value="LRR_At5g56370"/>
    <property type="match status" value="1"/>
</dbReference>
<dbReference type="Proteomes" id="UP000011115">
    <property type="component" value="Unassembled WGS sequence"/>
</dbReference>
<dbReference type="PANTHER" id="PTHR31639">
    <property type="entry name" value="F-BOX PROTEIN-LIKE"/>
    <property type="match status" value="1"/>
</dbReference>
<reference evidence="3" key="1">
    <citation type="journal article" date="2011" name="Nature">
        <title>Genome sequence and analysis of the tuber crop potato.</title>
        <authorList>
            <consortium name="The Potato Genome Sequencing Consortium"/>
        </authorList>
    </citation>
    <scope>NUCLEOTIDE SEQUENCE [LARGE SCALE GENOMIC DNA]</scope>
    <source>
        <strain evidence="3">cv. DM1-3 516 R44</strain>
    </source>
</reference>
<dbReference type="InterPro" id="IPR053781">
    <property type="entry name" value="F-box_AtFBL13-like"/>
</dbReference>
<dbReference type="Pfam" id="PF00646">
    <property type="entry name" value="F-box"/>
    <property type="match status" value="1"/>
</dbReference>
<protein>
    <submittedName>
        <fullName evidence="2">Ubiquitin-protein ligase</fullName>
    </submittedName>
</protein>
<dbReference type="InParanoid" id="M1DP40"/>
<evidence type="ECO:0000313" key="3">
    <source>
        <dbReference type="Proteomes" id="UP000011115"/>
    </source>
</evidence>
<reference evidence="2" key="2">
    <citation type="submission" date="2015-06" db="UniProtKB">
        <authorList>
            <consortium name="EnsemblPlants"/>
        </authorList>
    </citation>
    <scope>IDENTIFICATION</scope>
    <source>
        <strain evidence="2">DM1-3 516 R44</strain>
    </source>
</reference>